<protein>
    <submittedName>
        <fullName evidence="2">Stage II sporulation protein D (SpoIID)</fullName>
    </submittedName>
</protein>
<accession>A0A2R6XZ09</accession>
<dbReference type="NCBIfam" id="TIGR02669">
    <property type="entry name" value="SpoIID_LytB"/>
    <property type="match status" value="1"/>
</dbReference>
<evidence type="ECO:0000313" key="3">
    <source>
        <dbReference type="Proteomes" id="UP000244338"/>
    </source>
</evidence>
<proteinExistence type="predicted"/>
<dbReference type="GO" id="GO:0030288">
    <property type="term" value="C:outer membrane-bounded periplasmic space"/>
    <property type="evidence" value="ECO:0007669"/>
    <property type="project" value="TreeGrafter"/>
</dbReference>
<evidence type="ECO:0000259" key="1">
    <source>
        <dbReference type="Pfam" id="PF08486"/>
    </source>
</evidence>
<dbReference type="EMBL" id="PEBX01000086">
    <property type="protein sequence ID" value="PTQ55649.1"/>
    <property type="molecule type" value="Genomic_DNA"/>
</dbReference>
<dbReference type="NCBIfam" id="TIGR02870">
    <property type="entry name" value="spore_II_D"/>
    <property type="match status" value="1"/>
</dbReference>
<dbReference type="PANTHER" id="PTHR30032">
    <property type="entry name" value="N-ACETYLMURAMOYL-L-ALANINE AMIDASE-RELATED"/>
    <property type="match status" value="1"/>
</dbReference>
<dbReference type="AlphaFoldDB" id="A0A2R6XZ09"/>
<dbReference type="GO" id="GO:0030435">
    <property type="term" value="P:sporulation resulting in formation of a cellular spore"/>
    <property type="evidence" value="ECO:0007669"/>
    <property type="project" value="InterPro"/>
</dbReference>
<sequence>MMGEPDVVIGVWREKKEIVEHVPLETYLIGVVAGEMPADFPLEALKAQAIAARTFLFWQKEHPDGTLPSAAWVRDSIRDQVYLDEETLKKNWGAEYADHRAKIEQAVQETAGLIMTFNGEPILSSFFSVSNGQTADVRDVWGGTLPYLTSRPSPWDKEAPTYEQTLTFSLDAFRKKLNVPVSAVMTPELTLTRAGYVKEVVFGKTHLSGQTIREKLDLPSTSFRFTFENDRVIVTTYGHGHGVGMSQWGARILAGEGWLAQDILSYYYPGVEFTALSKHLQTMHKQWVQQKISFGKNKV</sequence>
<name>A0A2R6XZ09_9BACL</name>
<organism evidence="2 3">
    <name type="scientific">Candidatus Carbonibacillus altaicus</name>
    <dbReference type="NCBI Taxonomy" id="2163959"/>
    <lineage>
        <taxon>Bacteria</taxon>
        <taxon>Bacillati</taxon>
        <taxon>Bacillota</taxon>
        <taxon>Bacilli</taxon>
        <taxon>Bacillales</taxon>
        <taxon>Candidatus Carbonibacillus</taxon>
    </lineage>
</organism>
<feature type="domain" description="Sporulation stage II protein D amidase enhancer LytB N-terminal" evidence="1">
    <location>
        <begin position="15"/>
        <end position="117"/>
    </location>
</feature>
<dbReference type="PANTHER" id="PTHR30032:SF4">
    <property type="entry name" value="AMIDASE ENHANCER"/>
    <property type="match status" value="1"/>
</dbReference>
<dbReference type="InterPro" id="IPR014225">
    <property type="entry name" value="Spore_II_D_firmicutes"/>
</dbReference>
<comment type="caution">
    <text evidence="2">The sequence shown here is derived from an EMBL/GenBank/DDBJ whole genome shotgun (WGS) entry which is preliminary data.</text>
</comment>
<gene>
    <name evidence="2" type="ORF">BSOLF_1738</name>
</gene>
<dbReference type="InterPro" id="IPR013693">
    <property type="entry name" value="SpoIID/LytB_N"/>
</dbReference>
<dbReference type="InterPro" id="IPR013486">
    <property type="entry name" value="SpoIID/LytB"/>
</dbReference>
<dbReference type="Pfam" id="PF08486">
    <property type="entry name" value="SpoIID"/>
    <property type="match status" value="1"/>
</dbReference>
<reference evidence="3" key="1">
    <citation type="journal article" date="2018" name="Sci. Rep.">
        <title>Lignite coal burning seam in the remote Altai Mountains harbors a hydrogen-driven thermophilic microbial community.</title>
        <authorList>
            <person name="Kadnikov V.V."/>
            <person name="Mardanov A.V."/>
            <person name="Ivasenko D.A."/>
            <person name="Antsiferov D.V."/>
            <person name="Beletsky A.V."/>
            <person name="Karnachuk O.V."/>
            <person name="Ravin N.V."/>
        </authorList>
    </citation>
    <scope>NUCLEOTIDE SEQUENCE [LARGE SCALE GENOMIC DNA]</scope>
</reference>
<dbReference type="Proteomes" id="UP000244338">
    <property type="component" value="Unassembled WGS sequence"/>
</dbReference>
<dbReference type="InterPro" id="IPR051922">
    <property type="entry name" value="Bact_Sporulation_Assoc"/>
</dbReference>
<evidence type="ECO:0000313" key="2">
    <source>
        <dbReference type="EMBL" id="PTQ55649.1"/>
    </source>
</evidence>